<evidence type="ECO:0000313" key="16">
    <source>
        <dbReference type="Proteomes" id="UP001148838"/>
    </source>
</evidence>
<dbReference type="Proteomes" id="UP001148838">
    <property type="component" value="Unassembled WGS sequence"/>
</dbReference>
<comment type="similarity">
    <text evidence="2 11">Belongs to the G-protein coupled receptor 1 family.</text>
</comment>
<dbReference type="PRINTS" id="PR00237">
    <property type="entry name" value="GPCRRHODOPSN"/>
</dbReference>
<comment type="caution">
    <text evidence="15">The sequence shown here is derived from an EMBL/GenBank/DDBJ whole genome shotgun (WGS) entry which is preliminary data.</text>
</comment>
<keyword evidence="10 11" id="KW-0807">Transducer</keyword>
<evidence type="ECO:0000256" key="11">
    <source>
        <dbReference type="RuleBase" id="RU000688"/>
    </source>
</evidence>
<dbReference type="PANTHER" id="PTHR24246:SF27">
    <property type="entry name" value="ADENOSINE RECEPTOR, ISOFORM A"/>
    <property type="match status" value="1"/>
</dbReference>
<feature type="domain" description="G-protein coupled receptors family 1 profile" evidence="14">
    <location>
        <begin position="54"/>
        <end position="315"/>
    </location>
</feature>
<keyword evidence="3" id="KW-1003">Cell membrane</keyword>
<evidence type="ECO:0000256" key="4">
    <source>
        <dbReference type="ARBA" id="ARBA00022692"/>
    </source>
</evidence>
<organism evidence="15 16">
    <name type="scientific">Periplaneta americana</name>
    <name type="common">American cockroach</name>
    <name type="synonym">Blatta americana</name>
    <dbReference type="NCBI Taxonomy" id="6978"/>
    <lineage>
        <taxon>Eukaryota</taxon>
        <taxon>Metazoa</taxon>
        <taxon>Ecdysozoa</taxon>
        <taxon>Arthropoda</taxon>
        <taxon>Hexapoda</taxon>
        <taxon>Insecta</taxon>
        <taxon>Pterygota</taxon>
        <taxon>Neoptera</taxon>
        <taxon>Polyneoptera</taxon>
        <taxon>Dictyoptera</taxon>
        <taxon>Blattodea</taxon>
        <taxon>Blattoidea</taxon>
        <taxon>Blattidae</taxon>
        <taxon>Blattinae</taxon>
        <taxon>Periplaneta</taxon>
    </lineage>
</organism>
<feature type="transmembrane region" description="Helical" evidence="12">
    <location>
        <begin position="262"/>
        <end position="283"/>
    </location>
</feature>
<protein>
    <recommendedName>
        <fullName evidence="14">G-protein coupled receptors family 1 profile domain-containing protein</fullName>
    </recommendedName>
</protein>
<evidence type="ECO:0000256" key="5">
    <source>
        <dbReference type="ARBA" id="ARBA00022989"/>
    </source>
</evidence>
<feature type="transmembrane region" description="Helical" evidence="12">
    <location>
        <begin position="120"/>
        <end position="142"/>
    </location>
</feature>
<feature type="transmembrane region" description="Helical" evidence="12">
    <location>
        <begin position="295"/>
        <end position="317"/>
    </location>
</feature>
<dbReference type="Pfam" id="PF00001">
    <property type="entry name" value="7tm_1"/>
    <property type="match status" value="1"/>
</dbReference>
<dbReference type="EMBL" id="JAJSOF020000013">
    <property type="protein sequence ID" value="KAJ4442542.1"/>
    <property type="molecule type" value="Genomic_DNA"/>
</dbReference>
<evidence type="ECO:0000256" key="6">
    <source>
        <dbReference type="ARBA" id="ARBA00023040"/>
    </source>
</evidence>
<comment type="subcellular location">
    <subcellularLocation>
        <location evidence="1">Cell membrane</location>
        <topology evidence="1">Multi-pass membrane protein</topology>
    </subcellularLocation>
</comment>
<evidence type="ECO:0000256" key="9">
    <source>
        <dbReference type="ARBA" id="ARBA00023180"/>
    </source>
</evidence>
<feature type="transmembrane region" description="Helical" evidence="12">
    <location>
        <begin position="163"/>
        <end position="184"/>
    </location>
</feature>
<name>A0ABQ8T7Q3_PERAM</name>
<keyword evidence="9" id="KW-0325">Glycoprotein</keyword>
<dbReference type="SUPFAM" id="SSF81321">
    <property type="entry name" value="Family A G protein-coupled receptor-like"/>
    <property type="match status" value="1"/>
</dbReference>
<accession>A0ABQ8T7Q3</accession>
<proteinExistence type="inferred from homology"/>
<feature type="transmembrane region" description="Helical" evidence="12">
    <location>
        <begin position="46"/>
        <end position="65"/>
    </location>
</feature>
<keyword evidence="7 12" id="KW-0472">Membrane</keyword>
<evidence type="ECO:0000256" key="2">
    <source>
        <dbReference type="ARBA" id="ARBA00010663"/>
    </source>
</evidence>
<keyword evidence="13" id="KW-0732">Signal</keyword>
<dbReference type="PANTHER" id="PTHR24246">
    <property type="entry name" value="OLFACTORY RECEPTOR AND ADENOSINE RECEPTOR"/>
    <property type="match status" value="1"/>
</dbReference>
<feature type="signal peptide" evidence="13">
    <location>
        <begin position="1"/>
        <end position="18"/>
    </location>
</feature>
<dbReference type="InterPro" id="IPR000276">
    <property type="entry name" value="GPCR_Rhodpsn"/>
</dbReference>
<keyword evidence="6 11" id="KW-0297">G-protein coupled receptor</keyword>
<keyword evidence="4 11" id="KW-0812">Transmembrane</keyword>
<feature type="transmembrane region" description="Helical" evidence="12">
    <location>
        <begin position="196"/>
        <end position="219"/>
    </location>
</feature>
<keyword evidence="16" id="KW-1185">Reference proteome</keyword>
<evidence type="ECO:0000256" key="13">
    <source>
        <dbReference type="SAM" id="SignalP"/>
    </source>
</evidence>
<dbReference type="InterPro" id="IPR017452">
    <property type="entry name" value="GPCR_Rhodpsn_7TM"/>
</dbReference>
<evidence type="ECO:0000256" key="10">
    <source>
        <dbReference type="ARBA" id="ARBA00023224"/>
    </source>
</evidence>
<dbReference type="PROSITE" id="PS50262">
    <property type="entry name" value="G_PROTEIN_RECEP_F1_2"/>
    <property type="match status" value="1"/>
</dbReference>
<gene>
    <name evidence="15" type="ORF">ANN_04129</name>
</gene>
<evidence type="ECO:0000259" key="14">
    <source>
        <dbReference type="PROSITE" id="PS50262"/>
    </source>
</evidence>
<dbReference type="PROSITE" id="PS00237">
    <property type="entry name" value="G_PROTEIN_RECEP_F1_1"/>
    <property type="match status" value="1"/>
</dbReference>
<evidence type="ECO:0000256" key="3">
    <source>
        <dbReference type="ARBA" id="ARBA00022475"/>
    </source>
</evidence>
<dbReference type="CDD" id="cd00637">
    <property type="entry name" value="7tm_classA_rhodopsin-like"/>
    <property type="match status" value="1"/>
</dbReference>
<keyword evidence="5 12" id="KW-1133">Transmembrane helix</keyword>
<evidence type="ECO:0000256" key="12">
    <source>
        <dbReference type="SAM" id="Phobius"/>
    </source>
</evidence>
<sequence>MWWRNLLVLLSHVSCGFSSTECLDVRSEDSIEGLHVVATRAAVDLLIVLLIVSANAFIVFAILRHQHHKNTERLSSVSVRFALSLAVSDLLVGLSTAYYLSSKYLCVVVEALSRLRFLCLFMFVMIICAHAASAYTIVVIAIDRYIAVVHALRYRELMSTRTSRIMIAIVWICSLCVSTPVFYWNNWSASEICDEILVVPVAYLPVMAILSHCLIMGIVGGFHRRIHREALASNERKRSRVSGISSFEGRNSSRFRTKSAKVLLLVTTCYVICWTPITVVMFIRGYSSQSALVDIVYNYCFTFLNINYLFNPVVYSWMNPAVRTAILDVFGICKCKKSRSSMSVEHISRQSTYPSVSTVYSVA</sequence>
<reference evidence="15 16" key="1">
    <citation type="journal article" date="2022" name="Allergy">
        <title>Genome assembly and annotation of Periplaneta americana reveal a comprehensive cockroach allergen profile.</title>
        <authorList>
            <person name="Wang L."/>
            <person name="Xiong Q."/>
            <person name="Saelim N."/>
            <person name="Wang L."/>
            <person name="Nong W."/>
            <person name="Wan A.T."/>
            <person name="Shi M."/>
            <person name="Liu X."/>
            <person name="Cao Q."/>
            <person name="Hui J.H.L."/>
            <person name="Sookrung N."/>
            <person name="Leung T.F."/>
            <person name="Tungtrongchitr A."/>
            <person name="Tsui S.K.W."/>
        </authorList>
    </citation>
    <scope>NUCLEOTIDE SEQUENCE [LARGE SCALE GENOMIC DNA]</scope>
    <source>
        <strain evidence="15">PWHHKU_190912</strain>
    </source>
</reference>
<keyword evidence="8 11" id="KW-0675">Receptor</keyword>
<evidence type="ECO:0000313" key="15">
    <source>
        <dbReference type="EMBL" id="KAJ4442542.1"/>
    </source>
</evidence>
<dbReference type="Gene3D" id="1.20.1070.10">
    <property type="entry name" value="Rhodopsin 7-helix transmembrane proteins"/>
    <property type="match status" value="1"/>
</dbReference>
<feature type="transmembrane region" description="Helical" evidence="12">
    <location>
        <begin position="77"/>
        <end position="100"/>
    </location>
</feature>
<evidence type="ECO:0000256" key="1">
    <source>
        <dbReference type="ARBA" id="ARBA00004651"/>
    </source>
</evidence>
<feature type="chain" id="PRO_5046300703" description="G-protein coupled receptors family 1 profile domain-containing protein" evidence="13">
    <location>
        <begin position="19"/>
        <end position="363"/>
    </location>
</feature>
<evidence type="ECO:0000256" key="8">
    <source>
        <dbReference type="ARBA" id="ARBA00023170"/>
    </source>
</evidence>
<evidence type="ECO:0000256" key="7">
    <source>
        <dbReference type="ARBA" id="ARBA00023136"/>
    </source>
</evidence>